<gene>
    <name evidence="2" type="ORF">ABEG17_11460</name>
</gene>
<dbReference type="AlphaFoldDB" id="A0AAU7JQL9"/>
<dbReference type="InterPro" id="IPR016181">
    <property type="entry name" value="Acyl_CoA_acyltransferase"/>
</dbReference>
<sequence length="179" mass="18786">MLIRRELPTDADAIRTVHLAAFAKPATAGAPARQGVLEADLVDGLRADGDLVLECCLVAEVDGMVAGHVAISRAFVDGEPVLVGLGPLGVLPAVQQAGIGSALMHATLAAADALGERGVVLLGHPTYYPRFGFGPAVDHGITPPQNWGPQYFMLRRLHAWGEGLAGAFRYAPAFDRLDD</sequence>
<protein>
    <submittedName>
        <fullName evidence="2">N-acetyltransferase</fullName>
        <ecNumber evidence="2">2.3.1.-</ecNumber>
    </submittedName>
</protein>
<dbReference type="RefSeq" id="WP_406829614.1">
    <property type="nucleotide sequence ID" value="NZ_CP157483.1"/>
</dbReference>
<keyword evidence="2" id="KW-0808">Transferase</keyword>
<organism evidence="2">
    <name type="scientific">Pedococcus sp. KACC 23699</name>
    <dbReference type="NCBI Taxonomy" id="3149228"/>
    <lineage>
        <taxon>Bacteria</taxon>
        <taxon>Bacillati</taxon>
        <taxon>Actinomycetota</taxon>
        <taxon>Actinomycetes</taxon>
        <taxon>Micrococcales</taxon>
        <taxon>Intrasporangiaceae</taxon>
        <taxon>Pedococcus</taxon>
    </lineage>
</organism>
<feature type="domain" description="N-acetyltransferase" evidence="1">
    <location>
        <begin position="1"/>
        <end position="158"/>
    </location>
</feature>
<dbReference type="InterPro" id="IPR000182">
    <property type="entry name" value="GNAT_dom"/>
</dbReference>
<evidence type="ECO:0000313" key="2">
    <source>
        <dbReference type="EMBL" id="XBO42204.1"/>
    </source>
</evidence>
<proteinExistence type="predicted"/>
<dbReference type="Gene3D" id="3.40.630.30">
    <property type="match status" value="1"/>
</dbReference>
<dbReference type="EMBL" id="CP157483">
    <property type="protein sequence ID" value="XBO42204.1"/>
    <property type="molecule type" value="Genomic_DNA"/>
</dbReference>
<accession>A0AAU7JQL9</accession>
<name>A0AAU7JQL9_9MICO</name>
<dbReference type="PROSITE" id="PS51186">
    <property type="entry name" value="GNAT"/>
    <property type="match status" value="1"/>
</dbReference>
<dbReference type="CDD" id="cd04301">
    <property type="entry name" value="NAT_SF"/>
    <property type="match status" value="1"/>
</dbReference>
<dbReference type="SUPFAM" id="SSF55729">
    <property type="entry name" value="Acyl-CoA N-acyltransferases (Nat)"/>
    <property type="match status" value="1"/>
</dbReference>
<keyword evidence="2" id="KW-0012">Acyltransferase</keyword>
<reference evidence="2" key="1">
    <citation type="submission" date="2024-05" db="EMBL/GenBank/DDBJ databases">
        <authorList>
            <person name="Kim S."/>
            <person name="Heo J."/>
            <person name="Choi H."/>
            <person name="Choi Y."/>
            <person name="Kwon S.-W."/>
            <person name="Kim Y."/>
        </authorList>
    </citation>
    <scope>NUCLEOTIDE SEQUENCE</scope>
    <source>
        <strain evidence="2">KACC 23699</strain>
    </source>
</reference>
<dbReference type="GO" id="GO:0016747">
    <property type="term" value="F:acyltransferase activity, transferring groups other than amino-acyl groups"/>
    <property type="evidence" value="ECO:0007669"/>
    <property type="project" value="InterPro"/>
</dbReference>
<dbReference type="Pfam" id="PF13508">
    <property type="entry name" value="Acetyltransf_7"/>
    <property type="match status" value="1"/>
</dbReference>
<dbReference type="EC" id="2.3.1.-" evidence="2"/>
<evidence type="ECO:0000259" key="1">
    <source>
        <dbReference type="PROSITE" id="PS51186"/>
    </source>
</evidence>